<evidence type="ECO:0000256" key="9">
    <source>
        <dbReference type="SAM" id="Phobius"/>
    </source>
</evidence>
<evidence type="ECO:0000259" key="10">
    <source>
        <dbReference type="PROSITE" id="PS50109"/>
    </source>
</evidence>
<evidence type="ECO:0000256" key="2">
    <source>
        <dbReference type="ARBA" id="ARBA00004651"/>
    </source>
</evidence>
<keyword evidence="9" id="KW-1133">Transmembrane helix</keyword>
<dbReference type="Proteomes" id="UP000249725">
    <property type="component" value="Unassembled WGS sequence"/>
</dbReference>
<keyword evidence="5" id="KW-0808">Transferase</keyword>
<dbReference type="AlphaFoldDB" id="A0A328ARG0"/>
<keyword evidence="7 11" id="KW-0418">Kinase</keyword>
<feature type="transmembrane region" description="Helical" evidence="9">
    <location>
        <begin position="157"/>
        <end position="176"/>
    </location>
</feature>
<dbReference type="PROSITE" id="PS50109">
    <property type="entry name" value="HIS_KIN"/>
    <property type="match status" value="1"/>
</dbReference>
<dbReference type="PANTHER" id="PTHR44936">
    <property type="entry name" value="SENSOR PROTEIN CREC"/>
    <property type="match status" value="1"/>
</dbReference>
<dbReference type="SUPFAM" id="SSF55874">
    <property type="entry name" value="ATPase domain of HSP90 chaperone/DNA topoisomerase II/histidine kinase"/>
    <property type="match status" value="1"/>
</dbReference>
<dbReference type="EC" id="2.7.13.3" evidence="3"/>
<evidence type="ECO:0000256" key="5">
    <source>
        <dbReference type="ARBA" id="ARBA00022679"/>
    </source>
</evidence>
<evidence type="ECO:0000256" key="7">
    <source>
        <dbReference type="ARBA" id="ARBA00022777"/>
    </source>
</evidence>
<keyword evidence="12" id="KW-1185">Reference proteome</keyword>
<protein>
    <recommendedName>
        <fullName evidence="3">histidine kinase</fullName>
        <ecNumber evidence="3">2.7.13.3</ecNumber>
    </recommendedName>
</protein>
<keyword evidence="4" id="KW-1003">Cell membrane</keyword>
<organism evidence="11 12">
    <name type="scientific">Phenylobacterium deserti</name>
    <dbReference type="NCBI Taxonomy" id="1914756"/>
    <lineage>
        <taxon>Bacteria</taxon>
        <taxon>Pseudomonadati</taxon>
        <taxon>Pseudomonadota</taxon>
        <taxon>Alphaproteobacteria</taxon>
        <taxon>Caulobacterales</taxon>
        <taxon>Caulobacteraceae</taxon>
        <taxon>Phenylobacterium</taxon>
    </lineage>
</organism>
<dbReference type="SUPFAM" id="SSF47384">
    <property type="entry name" value="Homodimeric domain of signal transducing histidine kinase"/>
    <property type="match status" value="1"/>
</dbReference>
<dbReference type="Pfam" id="PF00512">
    <property type="entry name" value="HisKA"/>
    <property type="match status" value="1"/>
</dbReference>
<dbReference type="Gene3D" id="1.10.287.130">
    <property type="match status" value="1"/>
</dbReference>
<dbReference type="NCBIfam" id="NF033792">
    <property type="entry name" value="ActS_PrrB_HisK"/>
    <property type="match status" value="1"/>
</dbReference>
<dbReference type="InterPro" id="IPR047770">
    <property type="entry name" value="RegB"/>
</dbReference>
<keyword evidence="8" id="KW-0067">ATP-binding</keyword>
<feature type="domain" description="Histidine kinase" evidence="10">
    <location>
        <begin position="243"/>
        <end position="457"/>
    </location>
</feature>
<dbReference type="InterPro" id="IPR036097">
    <property type="entry name" value="HisK_dim/P_sf"/>
</dbReference>
<dbReference type="GO" id="GO:0000155">
    <property type="term" value="F:phosphorelay sensor kinase activity"/>
    <property type="evidence" value="ECO:0007669"/>
    <property type="project" value="InterPro"/>
</dbReference>
<dbReference type="CDD" id="cd00082">
    <property type="entry name" value="HisKA"/>
    <property type="match status" value="1"/>
</dbReference>
<dbReference type="RefSeq" id="WP_111513581.1">
    <property type="nucleotide sequence ID" value="NZ_QFYR01000001.1"/>
</dbReference>
<dbReference type="EMBL" id="QFYR01000001">
    <property type="protein sequence ID" value="RAK57129.1"/>
    <property type="molecule type" value="Genomic_DNA"/>
</dbReference>
<evidence type="ECO:0000256" key="3">
    <source>
        <dbReference type="ARBA" id="ARBA00012438"/>
    </source>
</evidence>
<evidence type="ECO:0000256" key="8">
    <source>
        <dbReference type="ARBA" id="ARBA00022840"/>
    </source>
</evidence>
<accession>A0A328ARG0</accession>
<reference evidence="12" key="1">
    <citation type="submission" date="2018-05" db="EMBL/GenBank/DDBJ databases">
        <authorList>
            <person name="Li X."/>
        </authorList>
    </citation>
    <scope>NUCLEOTIDE SEQUENCE [LARGE SCALE GENOMIC DNA]</scope>
    <source>
        <strain evidence="12">YIM 73061</strain>
    </source>
</reference>
<evidence type="ECO:0000256" key="4">
    <source>
        <dbReference type="ARBA" id="ARBA00022475"/>
    </source>
</evidence>
<name>A0A328ARG0_9CAUL</name>
<dbReference type="OrthoDB" id="9785252at2"/>
<keyword evidence="6" id="KW-0547">Nucleotide-binding</keyword>
<comment type="caution">
    <text evidence="11">The sequence shown here is derived from an EMBL/GenBank/DDBJ whole genome shotgun (WGS) entry which is preliminary data.</text>
</comment>
<sequence length="463" mass="48812">MASLHSAAAAQTVSLDKTGHVLAQGEDAGPGDWQGVAVRRSHLRVRTLVSLRWMVIAGEILLLLVAGFGLGFHAPYPFCFAVIGAAAWINLITGVAAPGQKVLGDVEATAHLAVDVVQIAALVFLTGGTSNPFVLLLIAPVTLAAATLPARPVLTLGFLAGGLTIALAFLSFPLPAPEGLEAVVSPSYRIGAAMAVMAGIALVAGYVRQAAEEAARMALALDVTQSVLAKEQRLSALGALAAAAAHELGTPLATISIVAKELEREAPTPQVREDAELLRAQAERCREILRRLTDKPDAASDEVHERLSLRQLVQEVMEPHAETKDVRVEAIVTGAPGVKAPDIRRMPEITHAFTSFVENAVDFANSEVLVTARFDAETISMEVRDDGPGFAPEILAKLGEPYVTTRPGAEGSRTGHIGMGLGFFISKTLLERTGAVVTFQNGRPRGAIVSARWPRARIEAETA</sequence>
<evidence type="ECO:0000313" key="11">
    <source>
        <dbReference type="EMBL" id="RAK57129.1"/>
    </source>
</evidence>
<proteinExistence type="predicted"/>
<dbReference type="InterPro" id="IPR036890">
    <property type="entry name" value="HATPase_C_sf"/>
</dbReference>
<comment type="catalytic activity">
    <reaction evidence="1">
        <text>ATP + protein L-histidine = ADP + protein N-phospho-L-histidine.</text>
        <dbReference type="EC" id="2.7.13.3"/>
    </reaction>
</comment>
<feature type="transmembrane region" description="Helical" evidence="9">
    <location>
        <begin position="188"/>
        <end position="207"/>
    </location>
</feature>
<dbReference type="PANTHER" id="PTHR44936:SF10">
    <property type="entry name" value="SENSOR PROTEIN RSTB"/>
    <property type="match status" value="1"/>
</dbReference>
<dbReference type="InterPro" id="IPR003594">
    <property type="entry name" value="HATPase_dom"/>
</dbReference>
<dbReference type="SMART" id="SM00388">
    <property type="entry name" value="HisKA"/>
    <property type="match status" value="1"/>
</dbReference>
<dbReference type="GO" id="GO:0005524">
    <property type="term" value="F:ATP binding"/>
    <property type="evidence" value="ECO:0007669"/>
    <property type="project" value="UniProtKB-KW"/>
</dbReference>
<dbReference type="SMART" id="SM00387">
    <property type="entry name" value="HATPase_c"/>
    <property type="match status" value="1"/>
</dbReference>
<evidence type="ECO:0000256" key="6">
    <source>
        <dbReference type="ARBA" id="ARBA00022741"/>
    </source>
</evidence>
<evidence type="ECO:0000313" key="12">
    <source>
        <dbReference type="Proteomes" id="UP000249725"/>
    </source>
</evidence>
<dbReference type="GO" id="GO:0005886">
    <property type="term" value="C:plasma membrane"/>
    <property type="evidence" value="ECO:0007669"/>
    <property type="project" value="UniProtKB-SubCell"/>
</dbReference>
<comment type="subcellular location">
    <subcellularLocation>
        <location evidence="2">Cell membrane</location>
        <topology evidence="2">Multi-pass membrane protein</topology>
    </subcellularLocation>
</comment>
<keyword evidence="9" id="KW-0472">Membrane</keyword>
<dbReference type="Gene3D" id="3.30.565.10">
    <property type="entry name" value="Histidine kinase-like ATPase, C-terminal domain"/>
    <property type="match status" value="1"/>
</dbReference>
<dbReference type="InterPro" id="IPR003661">
    <property type="entry name" value="HisK_dim/P_dom"/>
</dbReference>
<gene>
    <name evidence="11" type="ORF">DJ018_04010</name>
</gene>
<dbReference type="InterPro" id="IPR050980">
    <property type="entry name" value="2C_sensor_his_kinase"/>
</dbReference>
<keyword evidence="9" id="KW-0812">Transmembrane</keyword>
<dbReference type="Pfam" id="PF02518">
    <property type="entry name" value="HATPase_c"/>
    <property type="match status" value="1"/>
</dbReference>
<feature type="transmembrane region" description="Helical" evidence="9">
    <location>
        <begin position="74"/>
        <end position="96"/>
    </location>
</feature>
<feature type="transmembrane region" description="Helical" evidence="9">
    <location>
        <begin position="49"/>
        <end position="68"/>
    </location>
</feature>
<dbReference type="InterPro" id="IPR005467">
    <property type="entry name" value="His_kinase_dom"/>
</dbReference>
<evidence type="ECO:0000256" key="1">
    <source>
        <dbReference type="ARBA" id="ARBA00000085"/>
    </source>
</evidence>